<dbReference type="CDD" id="cd03392">
    <property type="entry name" value="PAP2_like_2"/>
    <property type="match status" value="1"/>
</dbReference>
<feature type="transmembrane region" description="Helical" evidence="1">
    <location>
        <begin position="23"/>
        <end position="47"/>
    </location>
</feature>
<dbReference type="EMBL" id="LMXB01000150">
    <property type="protein sequence ID" value="KUO14430.1"/>
    <property type="molecule type" value="Genomic_DNA"/>
</dbReference>
<feature type="non-terminal residue" evidence="3">
    <location>
        <position position="346"/>
    </location>
</feature>
<feature type="transmembrane region" description="Helical" evidence="1">
    <location>
        <begin position="198"/>
        <end position="219"/>
    </location>
</feature>
<evidence type="ECO:0000313" key="4">
    <source>
        <dbReference type="Proteomes" id="UP000053260"/>
    </source>
</evidence>
<dbReference type="Gene3D" id="1.20.144.10">
    <property type="entry name" value="Phosphatidic acid phosphatase type 2/haloperoxidase"/>
    <property type="match status" value="1"/>
</dbReference>
<dbReference type="PANTHER" id="PTHR14969:SF13">
    <property type="entry name" value="AT30094P"/>
    <property type="match status" value="1"/>
</dbReference>
<feature type="transmembrane region" description="Helical" evidence="1">
    <location>
        <begin position="145"/>
        <end position="165"/>
    </location>
</feature>
<proteinExistence type="predicted"/>
<dbReference type="OrthoDB" id="5289372at2"/>
<keyword evidence="1" id="KW-0472">Membrane</keyword>
<evidence type="ECO:0000256" key="1">
    <source>
        <dbReference type="SAM" id="Phobius"/>
    </source>
</evidence>
<name>A0A101UPH5_9ACTN</name>
<feature type="transmembrane region" description="Helical" evidence="1">
    <location>
        <begin position="102"/>
        <end position="119"/>
    </location>
</feature>
<feature type="domain" description="Phosphatidic acid phosphatase type 2/haloperoxidase" evidence="2">
    <location>
        <begin position="101"/>
        <end position="213"/>
    </location>
</feature>
<dbReference type="SUPFAM" id="SSF48317">
    <property type="entry name" value="Acid phosphatase/Vanadium-dependent haloperoxidase"/>
    <property type="match status" value="1"/>
</dbReference>
<dbReference type="InterPro" id="IPR036938">
    <property type="entry name" value="PAP2/HPO_sf"/>
</dbReference>
<keyword evidence="1" id="KW-0812">Transmembrane</keyword>
<dbReference type="Proteomes" id="UP000053260">
    <property type="component" value="Unassembled WGS sequence"/>
</dbReference>
<sequence length="346" mass="36734">MGIMALLLVRAERRPSASRGWTAALPPLVAGAYAAVFVAVLTGSPLVQFDWRVAMWRPCRQWPQLHGLLDILVVAGQRGPTATAALAWLGWRSWRIRNPRPLLVFLTALVLLNVSVGAVKMSTGRLGPHYAHTIGSSEVFRGGDIFPSGHTANSVVIWGTLAYLAPRHRKAAATLAALAAIVVGLITVYLGTHWFSDALGGWVAGALVLLALPYSEPFVERVAVRIRRLATSLSADPAPWSVPAAAAVSGVLADRDPRGRDDPGGVLTRLTLAGAATPGFSSRVPASPRVSPGGVAVAFHPQVWNERGPPRVPQMSGMRRYVPYVSALGAYRGQVMVGAVSRCSTT</sequence>
<evidence type="ECO:0000313" key="3">
    <source>
        <dbReference type="EMBL" id="KUO14430.1"/>
    </source>
</evidence>
<evidence type="ECO:0000259" key="2">
    <source>
        <dbReference type="SMART" id="SM00014"/>
    </source>
</evidence>
<dbReference type="PANTHER" id="PTHR14969">
    <property type="entry name" value="SPHINGOSINE-1-PHOSPHATE PHOSPHOHYDROLASE"/>
    <property type="match status" value="1"/>
</dbReference>
<accession>A0A101UPH5</accession>
<keyword evidence="1" id="KW-1133">Transmembrane helix</keyword>
<dbReference type="Pfam" id="PF01569">
    <property type="entry name" value="PAP2"/>
    <property type="match status" value="1"/>
</dbReference>
<dbReference type="InterPro" id="IPR000326">
    <property type="entry name" value="PAP2/HPO"/>
</dbReference>
<dbReference type="SMART" id="SM00014">
    <property type="entry name" value="acidPPc"/>
    <property type="match status" value="1"/>
</dbReference>
<dbReference type="STRING" id="909626.AQJ91_46910"/>
<dbReference type="AlphaFoldDB" id="A0A101UPH5"/>
<keyword evidence="4" id="KW-1185">Reference proteome</keyword>
<organism evidence="3 4">
    <name type="scientific">Streptomyces dysideae</name>
    <dbReference type="NCBI Taxonomy" id="909626"/>
    <lineage>
        <taxon>Bacteria</taxon>
        <taxon>Bacillati</taxon>
        <taxon>Actinomycetota</taxon>
        <taxon>Actinomycetes</taxon>
        <taxon>Kitasatosporales</taxon>
        <taxon>Streptomycetaceae</taxon>
        <taxon>Streptomyces</taxon>
    </lineage>
</organism>
<feature type="transmembrane region" description="Helical" evidence="1">
    <location>
        <begin position="172"/>
        <end position="192"/>
    </location>
</feature>
<reference evidence="3 4" key="1">
    <citation type="submission" date="2015-10" db="EMBL/GenBank/DDBJ databases">
        <title>Draft genome sequence of Streptomyces sp. RV15, isolated from a marine sponge.</title>
        <authorList>
            <person name="Ruckert C."/>
            <person name="Abdelmohsen U.R."/>
            <person name="Winkler A."/>
            <person name="Hentschel U."/>
            <person name="Kalinowski J."/>
            <person name="Kampfer P."/>
            <person name="Glaeser S."/>
        </authorList>
    </citation>
    <scope>NUCLEOTIDE SEQUENCE [LARGE SCALE GENOMIC DNA]</scope>
    <source>
        <strain evidence="3 4">RV15</strain>
    </source>
</reference>
<gene>
    <name evidence="3" type="ORF">AQJ91_46910</name>
</gene>
<protein>
    <recommendedName>
        <fullName evidence="2">Phosphatidic acid phosphatase type 2/haloperoxidase domain-containing protein</fullName>
    </recommendedName>
</protein>
<comment type="caution">
    <text evidence="3">The sequence shown here is derived from an EMBL/GenBank/DDBJ whole genome shotgun (WGS) entry which is preliminary data.</text>
</comment>